<keyword evidence="9" id="KW-1185">Reference proteome</keyword>
<evidence type="ECO:0000259" key="7">
    <source>
        <dbReference type="Pfam" id="PF09335"/>
    </source>
</evidence>
<evidence type="ECO:0000256" key="5">
    <source>
        <dbReference type="ARBA" id="ARBA00023136"/>
    </source>
</evidence>
<accession>A0A5M4B4F4</accession>
<comment type="subcellular location">
    <subcellularLocation>
        <location evidence="1">Cell membrane</location>
        <topology evidence="1">Multi-pass membrane protein</topology>
    </subcellularLocation>
</comment>
<evidence type="ECO:0000313" key="8">
    <source>
        <dbReference type="EMBL" id="GET35035.1"/>
    </source>
</evidence>
<feature type="transmembrane region" description="Helical" evidence="6">
    <location>
        <begin position="14"/>
        <end position="34"/>
    </location>
</feature>
<evidence type="ECO:0000256" key="1">
    <source>
        <dbReference type="ARBA" id="ARBA00004651"/>
    </source>
</evidence>
<keyword evidence="4 6" id="KW-1133">Transmembrane helix</keyword>
<organism evidence="8 9">
    <name type="scientific">Prolixibacter bellariivorans</name>
    <dbReference type="NCBI Taxonomy" id="314319"/>
    <lineage>
        <taxon>Bacteria</taxon>
        <taxon>Pseudomonadati</taxon>
        <taxon>Bacteroidota</taxon>
        <taxon>Bacteroidia</taxon>
        <taxon>Marinilabiliales</taxon>
        <taxon>Prolixibacteraceae</taxon>
        <taxon>Prolixibacter</taxon>
    </lineage>
</organism>
<sequence length="578" mass="65500">MTTLLFNLTWLKHFLAIFFLTFVHEDAAILAAGFSRVEHHVPLVLVYTAVFTGIVAGDVFIYLLGHFAQKNAWLRRKIIGPKVERLHNWIDSNLTKVLIMCRLTPGLLFPTFVACGWFKIPLGRFTLLSVITGGVYTSIALTLVIVFGDLVLVHLNYWAWILVAIIVIVFASTSLLKPKFAKVTEQALNDSETPSFLKMLKTYKPGRKNRHTGMPSPEGLKKLVSLAERLPNGLFYLPVGLRWLFLSARYRSLTLPTVSNPMIETGGFWGESKSDIMQQVGDEHQQWVAEFVTFERNGKGVESDLQTALSLMEEKGLEFPVVAKPDVGWQGYGVRLIEEHKHLLHYLNEYPTGEKLLLQRPVQHDGEAGIFYVRYPGEEHGRVISVTLRYFPYVYGDGTSTLQELIRNNPRMKTRAEYYLGGKTEHMSLEKQYLDMVPAEGELIRLSFIGSIRVGGLYRDASHLITPELSERIDAIAQSMPEFYFGRFDMRFESTEQLQQGEGFSIIEINGAGSEAISAWDPEVSIFKLYKALFKSQSLLFKVGDLNRSRGYKPMTVIDFLKAAKKQNKLIDQYPPAG</sequence>
<dbReference type="InterPro" id="IPR051311">
    <property type="entry name" value="DedA_domain"/>
</dbReference>
<reference evidence="8 9" key="1">
    <citation type="submission" date="2019-10" db="EMBL/GenBank/DDBJ databases">
        <title>Prolixibacter strains distinguished by the presence of nitrate reductase genes were adept at nitrate-dependent anaerobic corrosion of metallic iron and carbon steel.</title>
        <authorList>
            <person name="Iino T."/>
            <person name="Shono N."/>
            <person name="Ito K."/>
            <person name="Nakamura R."/>
            <person name="Sueoka K."/>
            <person name="Harayama S."/>
            <person name="Ohkuma M."/>
        </authorList>
    </citation>
    <scope>NUCLEOTIDE SEQUENCE [LARGE SCALE GENOMIC DNA]</scope>
    <source>
        <strain evidence="8 9">JCM 13498</strain>
    </source>
</reference>
<dbReference type="GO" id="GO:0005886">
    <property type="term" value="C:plasma membrane"/>
    <property type="evidence" value="ECO:0007669"/>
    <property type="project" value="UniProtKB-SubCell"/>
</dbReference>
<dbReference type="EMBL" id="BLAX01000001">
    <property type="protein sequence ID" value="GET35035.1"/>
    <property type="molecule type" value="Genomic_DNA"/>
</dbReference>
<evidence type="ECO:0000256" key="2">
    <source>
        <dbReference type="ARBA" id="ARBA00022475"/>
    </source>
</evidence>
<evidence type="ECO:0000256" key="4">
    <source>
        <dbReference type="ARBA" id="ARBA00022989"/>
    </source>
</evidence>
<dbReference type="AlphaFoldDB" id="A0A5M4B4F4"/>
<feature type="transmembrane region" description="Helical" evidence="6">
    <location>
        <begin position="157"/>
        <end position="176"/>
    </location>
</feature>
<feature type="transmembrane region" description="Helical" evidence="6">
    <location>
        <begin position="125"/>
        <end position="151"/>
    </location>
</feature>
<gene>
    <name evidence="8" type="ORF">PbJCM13498_38980</name>
</gene>
<dbReference type="InterPro" id="IPR032816">
    <property type="entry name" value="VTT_dom"/>
</dbReference>
<name>A0A5M4B4F4_9BACT</name>
<feature type="transmembrane region" description="Helical" evidence="6">
    <location>
        <begin position="41"/>
        <end position="64"/>
    </location>
</feature>
<dbReference type="Pfam" id="PF09335">
    <property type="entry name" value="VTT_dom"/>
    <property type="match status" value="1"/>
</dbReference>
<evidence type="ECO:0000313" key="9">
    <source>
        <dbReference type="Proteomes" id="UP000391834"/>
    </source>
</evidence>
<feature type="transmembrane region" description="Helical" evidence="6">
    <location>
        <begin position="97"/>
        <end position="118"/>
    </location>
</feature>
<dbReference type="PANTHER" id="PTHR42709">
    <property type="entry name" value="ALKALINE PHOSPHATASE LIKE PROTEIN"/>
    <property type="match status" value="1"/>
</dbReference>
<feature type="domain" description="VTT" evidence="7">
    <location>
        <begin position="42"/>
        <end position="135"/>
    </location>
</feature>
<keyword evidence="2" id="KW-1003">Cell membrane</keyword>
<comment type="caution">
    <text evidence="8">The sequence shown here is derived from an EMBL/GenBank/DDBJ whole genome shotgun (WGS) entry which is preliminary data.</text>
</comment>
<dbReference type="PANTHER" id="PTHR42709:SF6">
    <property type="entry name" value="UNDECAPRENYL PHOSPHATE TRANSPORTER A"/>
    <property type="match status" value="1"/>
</dbReference>
<proteinExistence type="predicted"/>
<protein>
    <recommendedName>
        <fullName evidence="7">VTT domain-containing protein</fullName>
    </recommendedName>
</protein>
<evidence type="ECO:0000256" key="3">
    <source>
        <dbReference type="ARBA" id="ARBA00022692"/>
    </source>
</evidence>
<keyword evidence="5 6" id="KW-0472">Membrane</keyword>
<evidence type="ECO:0000256" key="6">
    <source>
        <dbReference type="SAM" id="Phobius"/>
    </source>
</evidence>
<keyword evidence="3 6" id="KW-0812">Transmembrane</keyword>
<dbReference type="SUPFAM" id="SSF56059">
    <property type="entry name" value="Glutathione synthetase ATP-binding domain-like"/>
    <property type="match status" value="1"/>
</dbReference>
<dbReference type="Proteomes" id="UP000391834">
    <property type="component" value="Unassembled WGS sequence"/>
</dbReference>